<dbReference type="Proteomes" id="UP000299102">
    <property type="component" value="Unassembled WGS sequence"/>
</dbReference>
<name>A0A4C1YZ16_EUMVA</name>
<feature type="region of interest" description="Disordered" evidence="1">
    <location>
        <begin position="56"/>
        <end position="85"/>
    </location>
</feature>
<accession>A0A4C1YZ16</accession>
<evidence type="ECO:0000313" key="2">
    <source>
        <dbReference type="EMBL" id="GBP79859.1"/>
    </source>
</evidence>
<organism evidence="2 3">
    <name type="scientific">Eumeta variegata</name>
    <name type="common">Bagworm moth</name>
    <name type="synonym">Eumeta japonica</name>
    <dbReference type="NCBI Taxonomy" id="151549"/>
    <lineage>
        <taxon>Eukaryota</taxon>
        <taxon>Metazoa</taxon>
        <taxon>Ecdysozoa</taxon>
        <taxon>Arthropoda</taxon>
        <taxon>Hexapoda</taxon>
        <taxon>Insecta</taxon>
        <taxon>Pterygota</taxon>
        <taxon>Neoptera</taxon>
        <taxon>Endopterygota</taxon>
        <taxon>Lepidoptera</taxon>
        <taxon>Glossata</taxon>
        <taxon>Ditrysia</taxon>
        <taxon>Tineoidea</taxon>
        <taxon>Psychidae</taxon>
        <taxon>Oiketicinae</taxon>
        <taxon>Eumeta</taxon>
    </lineage>
</organism>
<reference evidence="2 3" key="1">
    <citation type="journal article" date="2019" name="Commun. Biol.">
        <title>The bagworm genome reveals a unique fibroin gene that provides high tensile strength.</title>
        <authorList>
            <person name="Kono N."/>
            <person name="Nakamura H."/>
            <person name="Ohtoshi R."/>
            <person name="Tomita M."/>
            <person name="Numata K."/>
            <person name="Arakawa K."/>
        </authorList>
    </citation>
    <scope>NUCLEOTIDE SEQUENCE [LARGE SCALE GENOMIC DNA]</scope>
</reference>
<dbReference type="AlphaFoldDB" id="A0A4C1YZ16"/>
<comment type="caution">
    <text evidence="2">The sequence shown here is derived from an EMBL/GenBank/DDBJ whole genome shotgun (WGS) entry which is preliminary data.</text>
</comment>
<protein>
    <submittedName>
        <fullName evidence="2">Uncharacterized protein</fullName>
    </submittedName>
</protein>
<proteinExistence type="predicted"/>
<evidence type="ECO:0000313" key="3">
    <source>
        <dbReference type="Proteomes" id="UP000299102"/>
    </source>
</evidence>
<keyword evidence="3" id="KW-1185">Reference proteome</keyword>
<gene>
    <name evidence="2" type="ORF">EVAR_60038_1</name>
</gene>
<evidence type="ECO:0000256" key="1">
    <source>
        <dbReference type="SAM" id="MobiDB-lite"/>
    </source>
</evidence>
<dbReference type="EMBL" id="BGZK01001435">
    <property type="protein sequence ID" value="GBP79859.1"/>
    <property type="molecule type" value="Genomic_DNA"/>
</dbReference>
<sequence length="85" mass="9795">MRMLAFSAAHNALACAAHLIQRNRLQVRSQRLHCLKWMLSFTYIDTTESELHHVHTTWPRRSAEQRPLNGGTNAEVQQETNVTRG</sequence>
<feature type="compositionally biased region" description="Polar residues" evidence="1">
    <location>
        <begin position="70"/>
        <end position="85"/>
    </location>
</feature>